<evidence type="ECO:0000259" key="4">
    <source>
        <dbReference type="Pfam" id="PF00370"/>
    </source>
</evidence>
<evidence type="ECO:0000256" key="2">
    <source>
        <dbReference type="ARBA" id="ARBA00022679"/>
    </source>
</evidence>
<dbReference type="InterPro" id="IPR018484">
    <property type="entry name" value="FGGY_N"/>
</dbReference>
<keyword evidence="3 6" id="KW-0418">Kinase</keyword>
<dbReference type="CDD" id="cd07782">
    <property type="entry name" value="ASKHA_NBD_FGGY_D-RBK"/>
    <property type="match status" value="1"/>
</dbReference>
<dbReference type="PANTHER" id="PTHR43435">
    <property type="entry name" value="RIBULOKINASE"/>
    <property type="match status" value="1"/>
</dbReference>
<organism evidence="6 7">
    <name type="scientific">Lacibacterium aquatile</name>
    <dbReference type="NCBI Taxonomy" id="1168082"/>
    <lineage>
        <taxon>Bacteria</taxon>
        <taxon>Pseudomonadati</taxon>
        <taxon>Pseudomonadota</taxon>
        <taxon>Alphaproteobacteria</taxon>
        <taxon>Rhodospirillales</taxon>
        <taxon>Rhodospirillaceae</taxon>
    </lineage>
</organism>
<evidence type="ECO:0000256" key="1">
    <source>
        <dbReference type="ARBA" id="ARBA00009156"/>
    </source>
</evidence>
<dbReference type="InterPro" id="IPR000577">
    <property type="entry name" value="Carb_kinase_FGGY"/>
</dbReference>
<dbReference type="RefSeq" id="WP_379877506.1">
    <property type="nucleotide sequence ID" value="NZ_JBHUIP010000013.1"/>
</dbReference>
<gene>
    <name evidence="6" type="ORF">ACFSM5_16085</name>
</gene>
<evidence type="ECO:0000259" key="5">
    <source>
        <dbReference type="Pfam" id="PF02782"/>
    </source>
</evidence>
<dbReference type="InterPro" id="IPR018485">
    <property type="entry name" value="FGGY_C"/>
</dbReference>
<dbReference type="EMBL" id="JBHUIP010000013">
    <property type="protein sequence ID" value="MFD2264424.1"/>
    <property type="molecule type" value="Genomic_DNA"/>
</dbReference>
<name>A0ABW5DU44_9PROT</name>
<dbReference type="SUPFAM" id="SSF53067">
    <property type="entry name" value="Actin-like ATPase domain"/>
    <property type="match status" value="2"/>
</dbReference>
<dbReference type="InterPro" id="IPR043129">
    <property type="entry name" value="ATPase_NBD"/>
</dbReference>
<feature type="domain" description="Carbohydrate kinase FGGY C-terminal" evidence="5">
    <location>
        <begin position="281"/>
        <end position="488"/>
    </location>
</feature>
<proteinExistence type="inferred from homology"/>
<sequence length="541" mass="56286">MSEAFVGIDVGTGSARAGVFDKGGRLLASAKHPIRLWQEAGGIAEQSSADIWAAVCTATKQAVAASGIAVERIAGLGFDATCSLVVLDAGMQPVAVGPSNDPQRDIIVWMDHRAVSETRAINQSGAKVLDYVGGSISPEMQSPKLLWLKRHKPASFAKAAHFFDLSDYLTARATGSLARSTCTVTCKWTYLAHEKSWDGEFFKTIGLEEFPAEGYQRIGTEIVEPGHPLGNGLTAVAASALGLKPGTPVGASLIDAHAGGVGTVGAVGPNGEEPNPLGRVAYIMGTSACIMATTVDPLFVKGIWGPYQSAMIPGFWLNEGGQSAAGAAIDYLMKLHPAYDELESAAKADGLAPLEWLERKILDATAASDAVLQTTGLHVVPDLLGNRSPFADPDAHGVICGLDMEPGIGGLTKLYLAALCGLGYSTAQVIEAFRAKGLACDTLVMSGGASRSPLVRQIMADSTGCTVAYPTTTEPVLLGAAMLGAMAAGHFTSLTEAMAAMSKIGSLTSPADGAIADFHARKRKVFALMQDLDRQARAIMA</sequence>
<dbReference type="PIRSF" id="PIRSF000538">
    <property type="entry name" value="GlpK"/>
    <property type="match status" value="1"/>
</dbReference>
<keyword evidence="2 6" id="KW-0808">Transferase</keyword>
<dbReference type="Gene3D" id="3.30.420.40">
    <property type="match status" value="1"/>
</dbReference>
<reference evidence="7" key="1">
    <citation type="journal article" date="2019" name="Int. J. Syst. Evol. Microbiol.">
        <title>The Global Catalogue of Microorganisms (GCM) 10K type strain sequencing project: providing services to taxonomists for standard genome sequencing and annotation.</title>
        <authorList>
            <consortium name="The Broad Institute Genomics Platform"/>
            <consortium name="The Broad Institute Genome Sequencing Center for Infectious Disease"/>
            <person name="Wu L."/>
            <person name="Ma J."/>
        </authorList>
    </citation>
    <scope>NUCLEOTIDE SEQUENCE [LARGE SCALE GENOMIC DNA]</scope>
    <source>
        <strain evidence="7">CGMCC 1.19062</strain>
    </source>
</reference>
<dbReference type="Pfam" id="PF02782">
    <property type="entry name" value="FGGY_C"/>
    <property type="match status" value="1"/>
</dbReference>
<evidence type="ECO:0000313" key="7">
    <source>
        <dbReference type="Proteomes" id="UP001597295"/>
    </source>
</evidence>
<dbReference type="Pfam" id="PF00370">
    <property type="entry name" value="FGGY_N"/>
    <property type="match status" value="1"/>
</dbReference>
<dbReference type="Proteomes" id="UP001597295">
    <property type="component" value="Unassembled WGS sequence"/>
</dbReference>
<dbReference type="Gene3D" id="1.20.58.2240">
    <property type="match status" value="1"/>
</dbReference>
<dbReference type="PANTHER" id="PTHR43435:SF4">
    <property type="entry name" value="FGGY CARBOHYDRATE KINASE DOMAIN-CONTAINING PROTEIN"/>
    <property type="match status" value="1"/>
</dbReference>
<protein>
    <submittedName>
        <fullName evidence="6">FGGY-family carbohydrate kinase</fullName>
        <ecNumber evidence="6">2.7.1.-</ecNumber>
    </submittedName>
</protein>
<evidence type="ECO:0000256" key="3">
    <source>
        <dbReference type="ARBA" id="ARBA00022777"/>
    </source>
</evidence>
<evidence type="ECO:0000313" key="6">
    <source>
        <dbReference type="EMBL" id="MFD2264424.1"/>
    </source>
</evidence>
<dbReference type="GO" id="GO:0016301">
    <property type="term" value="F:kinase activity"/>
    <property type="evidence" value="ECO:0007669"/>
    <property type="project" value="UniProtKB-KW"/>
</dbReference>
<keyword evidence="7" id="KW-1185">Reference proteome</keyword>
<dbReference type="NCBIfam" id="TIGR01315">
    <property type="entry name" value="5C_CHO_kinase"/>
    <property type="match status" value="1"/>
</dbReference>
<comment type="caution">
    <text evidence="6">The sequence shown here is derived from an EMBL/GenBank/DDBJ whole genome shotgun (WGS) entry which is preliminary data.</text>
</comment>
<accession>A0ABW5DU44</accession>
<feature type="domain" description="Carbohydrate kinase FGGY N-terminal" evidence="4">
    <location>
        <begin position="6"/>
        <end position="262"/>
    </location>
</feature>
<comment type="similarity">
    <text evidence="1">Belongs to the FGGY kinase family.</text>
</comment>
<dbReference type="EC" id="2.7.1.-" evidence="6"/>
<dbReference type="InterPro" id="IPR006003">
    <property type="entry name" value="FGGY_RbtK-like"/>
</dbReference>